<dbReference type="PROSITE" id="PS50110">
    <property type="entry name" value="RESPONSE_REGULATORY"/>
    <property type="match status" value="1"/>
</dbReference>
<dbReference type="CDD" id="cd16922">
    <property type="entry name" value="HATPase_EvgS-ArcB-TorS-like"/>
    <property type="match status" value="1"/>
</dbReference>
<dbReference type="InterPro" id="IPR036097">
    <property type="entry name" value="HisK_dim/P_sf"/>
</dbReference>
<dbReference type="Gene3D" id="3.30.565.10">
    <property type="entry name" value="Histidine kinase-like ATPase, C-terminal domain"/>
    <property type="match status" value="1"/>
</dbReference>
<dbReference type="Gene3D" id="3.40.50.2300">
    <property type="match status" value="1"/>
</dbReference>
<dbReference type="RefSeq" id="WP_193990071.1">
    <property type="nucleotide sequence ID" value="NZ_JADEXP010000004.1"/>
</dbReference>
<dbReference type="PRINTS" id="PR00344">
    <property type="entry name" value="BCTRLSENSOR"/>
</dbReference>
<dbReference type="SMART" id="SM00388">
    <property type="entry name" value="HisKA"/>
    <property type="match status" value="1"/>
</dbReference>
<dbReference type="AlphaFoldDB" id="A0A928X0I1"/>
<dbReference type="Pfam" id="PF02518">
    <property type="entry name" value="HATPase_c"/>
    <property type="match status" value="1"/>
</dbReference>
<feature type="domain" description="Histidine kinase" evidence="11">
    <location>
        <begin position="183"/>
        <end position="402"/>
    </location>
</feature>
<evidence type="ECO:0000256" key="2">
    <source>
        <dbReference type="ARBA" id="ARBA00006402"/>
    </source>
</evidence>
<dbReference type="SMART" id="SM00387">
    <property type="entry name" value="HATPase_c"/>
    <property type="match status" value="1"/>
</dbReference>
<dbReference type="SUPFAM" id="SSF47384">
    <property type="entry name" value="Homodimeric domain of signal transducing histidine kinase"/>
    <property type="match status" value="1"/>
</dbReference>
<dbReference type="PANTHER" id="PTHR43047:SF72">
    <property type="entry name" value="OSMOSENSING HISTIDINE PROTEIN KINASE SLN1"/>
    <property type="match status" value="1"/>
</dbReference>
<keyword evidence="14" id="KW-1185">Reference proteome</keyword>
<dbReference type="Pfam" id="PF00512">
    <property type="entry name" value="HisKA"/>
    <property type="match status" value="1"/>
</dbReference>
<evidence type="ECO:0000256" key="3">
    <source>
        <dbReference type="ARBA" id="ARBA00012438"/>
    </source>
</evidence>
<evidence type="ECO:0000259" key="11">
    <source>
        <dbReference type="PROSITE" id="PS50109"/>
    </source>
</evidence>
<comment type="caution">
    <text evidence="13">The sequence shown here is derived from an EMBL/GenBank/DDBJ whole genome shotgun (WGS) entry which is preliminary data.</text>
</comment>
<dbReference type="Proteomes" id="UP000615026">
    <property type="component" value="Unassembled WGS sequence"/>
</dbReference>
<keyword evidence="5" id="KW-0808">Transferase</keyword>
<dbReference type="InterPro" id="IPR003661">
    <property type="entry name" value="HisK_dim/P_dom"/>
</dbReference>
<comment type="similarity">
    <text evidence="2">In the N-terminal section; belongs to the phytochrome family.</text>
</comment>
<dbReference type="InterPro" id="IPR004358">
    <property type="entry name" value="Sig_transdc_His_kin-like_C"/>
</dbReference>
<evidence type="ECO:0000313" key="14">
    <source>
        <dbReference type="Proteomes" id="UP000615026"/>
    </source>
</evidence>
<evidence type="ECO:0000256" key="1">
    <source>
        <dbReference type="ARBA" id="ARBA00000085"/>
    </source>
</evidence>
<gene>
    <name evidence="13" type="ORF">IQ260_01230</name>
</gene>
<dbReference type="GO" id="GO:0005886">
    <property type="term" value="C:plasma membrane"/>
    <property type="evidence" value="ECO:0007669"/>
    <property type="project" value="TreeGrafter"/>
</dbReference>
<dbReference type="InterPro" id="IPR003594">
    <property type="entry name" value="HATPase_dom"/>
</dbReference>
<dbReference type="PANTHER" id="PTHR43047">
    <property type="entry name" value="TWO-COMPONENT HISTIDINE PROTEIN KINASE"/>
    <property type="match status" value="1"/>
</dbReference>
<protein>
    <recommendedName>
        <fullName evidence="8">Circadian input-output histidine kinase CikA</fullName>
        <ecNumber evidence="3">2.7.13.3</ecNumber>
    </recommendedName>
</protein>
<evidence type="ECO:0000259" key="12">
    <source>
        <dbReference type="PROSITE" id="PS50110"/>
    </source>
</evidence>
<evidence type="ECO:0000256" key="10">
    <source>
        <dbReference type="SAM" id="Coils"/>
    </source>
</evidence>
<dbReference type="FunFam" id="3.30.565.10:FF:000010">
    <property type="entry name" value="Sensor histidine kinase RcsC"/>
    <property type="match status" value="1"/>
</dbReference>
<proteinExistence type="inferred from homology"/>
<evidence type="ECO:0000256" key="6">
    <source>
        <dbReference type="ARBA" id="ARBA00022777"/>
    </source>
</evidence>
<evidence type="ECO:0000256" key="8">
    <source>
        <dbReference type="ARBA" id="ARBA00074306"/>
    </source>
</evidence>
<dbReference type="InterPro" id="IPR036890">
    <property type="entry name" value="HATPase_C_sf"/>
</dbReference>
<dbReference type="SUPFAM" id="SSF55874">
    <property type="entry name" value="ATPase domain of HSP90 chaperone/DNA topoisomerase II/histidine kinase"/>
    <property type="match status" value="1"/>
</dbReference>
<keyword evidence="6" id="KW-0418">Kinase</keyword>
<dbReference type="GO" id="GO:0000155">
    <property type="term" value="F:phosphorelay sensor kinase activity"/>
    <property type="evidence" value="ECO:0007669"/>
    <property type="project" value="InterPro"/>
</dbReference>
<accession>A0A928X0I1</accession>
<evidence type="ECO:0000313" key="13">
    <source>
        <dbReference type="EMBL" id="MBE9065269.1"/>
    </source>
</evidence>
<dbReference type="InterPro" id="IPR005467">
    <property type="entry name" value="His_kinase_dom"/>
</dbReference>
<dbReference type="EC" id="2.7.13.3" evidence="3"/>
<keyword evidence="4 9" id="KW-0597">Phosphoprotein</keyword>
<feature type="domain" description="Response regulatory" evidence="12">
    <location>
        <begin position="9"/>
        <end position="125"/>
    </location>
</feature>
<evidence type="ECO:0000256" key="4">
    <source>
        <dbReference type="ARBA" id="ARBA00022553"/>
    </source>
</evidence>
<feature type="modified residue" description="4-aspartylphosphate" evidence="9">
    <location>
        <position position="60"/>
    </location>
</feature>
<keyword evidence="10" id="KW-0175">Coiled coil</keyword>
<evidence type="ECO:0000256" key="9">
    <source>
        <dbReference type="PROSITE-ProRule" id="PRU00169"/>
    </source>
</evidence>
<keyword evidence="7" id="KW-0902">Two-component regulatory system</keyword>
<comment type="catalytic activity">
    <reaction evidence="1">
        <text>ATP + protein L-histidine = ADP + protein N-phospho-L-histidine.</text>
        <dbReference type="EC" id="2.7.13.3"/>
    </reaction>
</comment>
<dbReference type="PROSITE" id="PS50109">
    <property type="entry name" value="HIS_KIN"/>
    <property type="match status" value="1"/>
</dbReference>
<sequence length="412" mass="45796">MNATDATLKLLVIDDDDVDRMALRRALQGSDVTFELQESDRAKSGIERLKTESFDCAFLDYQLPDCDGLTLVHNLREAGIKIPLIALTGQGNEETAVSLMKAGASDYLSKSKLSSEPLARMIQSNLRIYKAECETALVNQQLRDTNELLKQRNQELLEQREQIQLKNLQLIEVSQLKSEFLATMSHELRTPLNAIIGFSQILMRQLKGNASDRQLDMVRRVLTNGQHLLELISDILDFSKIEAGRLDLRIEPVNLVELISTTVEGLQSLADQKQLDLKIDLDLSDPKISNDSHRLRQIITNLLSNAIKFTDQGFVYVTAREISPDTIEISVSDSGIGIAAESLPHIFSAFHQADQSISRKHQGTGLGLSITHLLLEMMQGSISVESTVGQGSHFHVQIPRHAKVAQKASVTP</sequence>
<dbReference type="EMBL" id="JADEXP010000004">
    <property type="protein sequence ID" value="MBE9065269.1"/>
    <property type="molecule type" value="Genomic_DNA"/>
</dbReference>
<dbReference type="CDD" id="cd00156">
    <property type="entry name" value="REC"/>
    <property type="match status" value="1"/>
</dbReference>
<dbReference type="SUPFAM" id="SSF52172">
    <property type="entry name" value="CheY-like"/>
    <property type="match status" value="1"/>
</dbReference>
<dbReference type="GO" id="GO:0009927">
    <property type="term" value="F:histidine phosphotransfer kinase activity"/>
    <property type="evidence" value="ECO:0007669"/>
    <property type="project" value="TreeGrafter"/>
</dbReference>
<evidence type="ECO:0000256" key="7">
    <source>
        <dbReference type="ARBA" id="ARBA00023012"/>
    </source>
</evidence>
<dbReference type="InterPro" id="IPR001789">
    <property type="entry name" value="Sig_transdc_resp-reg_receiver"/>
</dbReference>
<dbReference type="CDD" id="cd00082">
    <property type="entry name" value="HisKA"/>
    <property type="match status" value="1"/>
</dbReference>
<reference evidence="13" key="1">
    <citation type="submission" date="2020-10" db="EMBL/GenBank/DDBJ databases">
        <authorList>
            <person name="Castelo-Branco R."/>
            <person name="Eusebio N."/>
            <person name="Adriana R."/>
            <person name="Vieira A."/>
            <person name="Brugerolle De Fraissinette N."/>
            <person name="Rezende De Castro R."/>
            <person name="Schneider M.P."/>
            <person name="Vasconcelos V."/>
            <person name="Leao P.N."/>
        </authorList>
    </citation>
    <scope>NUCLEOTIDE SEQUENCE</scope>
    <source>
        <strain evidence="13">LEGE 11479</strain>
    </source>
</reference>
<dbReference type="Pfam" id="PF00072">
    <property type="entry name" value="Response_reg"/>
    <property type="match status" value="1"/>
</dbReference>
<dbReference type="SMART" id="SM00448">
    <property type="entry name" value="REC"/>
    <property type="match status" value="1"/>
</dbReference>
<dbReference type="InterPro" id="IPR011006">
    <property type="entry name" value="CheY-like_superfamily"/>
</dbReference>
<organism evidence="13 14">
    <name type="scientific">Leptolyngbya cf. ectocarpi LEGE 11479</name>
    <dbReference type="NCBI Taxonomy" id="1828722"/>
    <lineage>
        <taxon>Bacteria</taxon>
        <taxon>Bacillati</taxon>
        <taxon>Cyanobacteriota</taxon>
        <taxon>Cyanophyceae</taxon>
        <taxon>Leptolyngbyales</taxon>
        <taxon>Leptolyngbyaceae</taxon>
        <taxon>Leptolyngbya group</taxon>
        <taxon>Leptolyngbya</taxon>
    </lineage>
</organism>
<feature type="coiled-coil region" evidence="10">
    <location>
        <begin position="139"/>
        <end position="173"/>
    </location>
</feature>
<name>A0A928X0I1_LEPEC</name>
<dbReference type="Gene3D" id="1.10.287.130">
    <property type="match status" value="1"/>
</dbReference>
<evidence type="ECO:0000256" key="5">
    <source>
        <dbReference type="ARBA" id="ARBA00022679"/>
    </source>
</evidence>